<dbReference type="InterPro" id="IPR000719">
    <property type="entry name" value="Prot_kinase_dom"/>
</dbReference>
<dbReference type="SMART" id="SM00220">
    <property type="entry name" value="S_TKc"/>
    <property type="match status" value="1"/>
</dbReference>
<evidence type="ECO:0000256" key="3">
    <source>
        <dbReference type="ARBA" id="ARBA00022741"/>
    </source>
</evidence>
<feature type="domain" description="Protein kinase" evidence="7">
    <location>
        <begin position="1"/>
        <end position="198"/>
    </location>
</feature>
<feature type="compositionally biased region" description="Low complexity" evidence="6">
    <location>
        <begin position="287"/>
        <end position="297"/>
    </location>
</feature>
<reference evidence="8 9" key="1">
    <citation type="journal article" date="2014" name="Genome Biol. Evol.">
        <title>Comparative genomics and transcriptomics analyses reveal divergent lifestyle features of nematode endoparasitic fungus Hirsutella minnesotensis.</title>
        <authorList>
            <person name="Lai Y."/>
            <person name="Liu K."/>
            <person name="Zhang X."/>
            <person name="Zhang X."/>
            <person name="Li K."/>
            <person name="Wang N."/>
            <person name="Shu C."/>
            <person name="Wu Y."/>
            <person name="Wang C."/>
            <person name="Bushley K.E."/>
            <person name="Xiang M."/>
            <person name="Liu X."/>
        </authorList>
    </citation>
    <scope>NUCLEOTIDE SEQUENCE [LARGE SCALE GENOMIC DNA]</scope>
    <source>
        <strain evidence="8 9">3608</strain>
    </source>
</reference>
<keyword evidence="9" id="KW-1185">Reference proteome</keyword>
<dbReference type="PANTHER" id="PTHR24345:SF0">
    <property type="entry name" value="CELL CYCLE SERINE_THREONINE-PROTEIN KINASE CDC5_MSD2"/>
    <property type="match status" value="1"/>
</dbReference>
<keyword evidence="1" id="KW-0723">Serine/threonine-protein kinase</keyword>
<sequence>MFRASLLSTHPPRQGSFEGTCFIHISHSVSTTCRMAPSIEFVIDRRERCHRAADIKPGNVLVQHRFPGNIYVMFADFGIARDSYEMSTICGSALYLAPEVYLEWQSICSNTKTRKKYTPAVDVWSLGVVVYELKCSLPRYKNSYMDRGTVWCDKIVKVFHEDSDKWPDALGQFLLNNMVVLSPESRSSARDCYTSAALLPSAAEGGCRTPRPDPYAGENEQATVRYSPTGYDIDNQDTTVQLPMANAVDYTATSYEGPFVRSEAPPPDTLPSMSKKTQKRRTAMFEAPSLPSSSSARRSTKRREDGSRQGESACDQHPELAHFLEDYSSDPFHPVNSNAPPLPEPAPA</sequence>
<evidence type="ECO:0000256" key="5">
    <source>
        <dbReference type="ARBA" id="ARBA00022840"/>
    </source>
</evidence>
<evidence type="ECO:0000256" key="4">
    <source>
        <dbReference type="ARBA" id="ARBA00022777"/>
    </source>
</evidence>
<keyword evidence="4" id="KW-0418">Kinase</keyword>
<proteinExistence type="predicted"/>
<dbReference type="SUPFAM" id="SSF56112">
    <property type="entry name" value="Protein kinase-like (PK-like)"/>
    <property type="match status" value="1"/>
</dbReference>
<feature type="region of interest" description="Disordered" evidence="6">
    <location>
        <begin position="257"/>
        <end position="348"/>
    </location>
</feature>
<organism evidence="8 9">
    <name type="scientific">Hirsutella minnesotensis 3608</name>
    <dbReference type="NCBI Taxonomy" id="1043627"/>
    <lineage>
        <taxon>Eukaryota</taxon>
        <taxon>Fungi</taxon>
        <taxon>Dikarya</taxon>
        <taxon>Ascomycota</taxon>
        <taxon>Pezizomycotina</taxon>
        <taxon>Sordariomycetes</taxon>
        <taxon>Hypocreomycetidae</taxon>
        <taxon>Hypocreales</taxon>
        <taxon>Ophiocordycipitaceae</taxon>
        <taxon>Hirsutella</taxon>
    </lineage>
</organism>
<keyword evidence="3" id="KW-0547">Nucleotide-binding</keyword>
<feature type="region of interest" description="Disordered" evidence="6">
    <location>
        <begin position="203"/>
        <end position="229"/>
    </location>
</feature>
<accession>A0A0F7ZFW4</accession>
<dbReference type="Gene3D" id="1.10.510.10">
    <property type="entry name" value="Transferase(Phosphotransferase) domain 1"/>
    <property type="match status" value="1"/>
</dbReference>
<dbReference type="EMBL" id="KQ030673">
    <property type="protein sequence ID" value="KJZ69846.1"/>
    <property type="molecule type" value="Genomic_DNA"/>
</dbReference>
<keyword evidence="5" id="KW-0067">ATP-binding</keyword>
<dbReference type="PROSITE" id="PS50011">
    <property type="entry name" value="PROTEIN_KINASE_DOM"/>
    <property type="match status" value="1"/>
</dbReference>
<protein>
    <recommendedName>
        <fullName evidence="7">Protein kinase domain-containing protein</fullName>
    </recommendedName>
</protein>
<keyword evidence="2" id="KW-0808">Transferase</keyword>
<dbReference type="GO" id="GO:0005524">
    <property type="term" value="F:ATP binding"/>
    <property type="evidence" value="ECO:0007669"/>
    <property type="project" value="UniProtKB-KW"/>
</dbReference>
<dbReference type="OrthoDB" id="10252171at2759"/>
<dbReference type="PANTHER" id="PTHR24345">
    <property type="entry name" value="SERINE/THREONINE-PROTEIN KINASE PLK"/>
    <property type="match status" value="1"/>
</dbReference>
<dbReference type="Pfam" id="PF00069">
    <property type="entry name" value="Pkinase"/>
    <property type="match status" value="1"/>
</dbReference>
<evidence type="ECO:0000313" key="8">
    <source>
        <dbReference type="EMBL" id="KJZ69846.1"/>
    </source>
</evidence>
<dbReference type="Proteomes" id="UP000054481">
    <property type="component" value="Unassembled WGS sequence"/>
</dbReference>
<dbReference type="InterPro" id="IPR011009">
    <property type="entry name" value="Kinase-like_dom_sf"/>
</dbReference>
<feature type="compositionally biased region" description="Basic and acidic residues" evidence="6">
    <location>
        <begin position="302"/>
        <end position="325"/>
    </location>
</feature>
<dbReference type="GO" id="GO:0004674">
    <property type="term" value="F:protein serine/threonine kinase activity"/>
    <property type="evidence" value="ECO:0007669"/>
    <property type="project" value="UniProtKB-KW"/>
</dbReference>
<evidence type="ECO:0000256" key="2">
    <source>
        <dbReference type="ARBA" id="ARBA00022679"/>
    </source>
</evidence>
<evidence type="ECO:0000259" key="7">
    <source>
        <dbReference type="PROSITE" id="PS50011"/>
    </source>
</evidence>
<name>A0A0F7ZFW4_9HYPO</name>
<dbReference type="AlphaFoldDB" id="A0A0F7ZFW4"/>
<evidence type="ECO:0000313" key="9">
    <source>
        <dbReference type="Proteomes" id="UP000054481"/>
    </source>
</evidence>
<dbReference type="GO" id="GO:0005634">
    <property type="term" value="C:nucleus"/>
    <property type="evidence" value="ECO:0007669"/>
    <property type="project" value="TreeGrafter"/>
</dbReference>
<evidence type="ECO:0000256" key="1">
    <source>
        <dbReference type="ARBA" id="ARBA00022527"/>
    </source>
</evidence>
<gene>
    <name evidence="8" type="ORF">HIM_10774</name>
</gene>
<evidence type="ECO:0000256" key="6">
    <source>
        <dbReference type="SAM" id="MobiDB-lite"/>
    </source>
</evidence>